<proteinExistence type="predicted"/>
<accession>Z4WR17</accession>
<dbReference type="InterPro" id="IPR025636">
    <property type="entry name" value="DUF4294"/>
</dbReference>
<dbReference type="Proteomes" id="UP000023482">
    <property type="component" value="Unassembled WGS sequence"/>
</dbReference>
<reference evidence="1 2" key="1">
    <citation type="submission" date="2014-01" db="EMBL/GenBank/DDBJ databases">
        <authorList>
            <person name="Durkin A.S."/>
            <person name="McCorrison J."/>
            <person name="Torralba M."/>
            <person name="Gillis M."/>
            <person name="Haft D.H."/>
            <person name="Methe B."/>
            <person name="Sutton G."/>
            <person name="Nelson K.E."/>
        </authorList>
    </citation>
    <scope>NUCLEOTIDE SEQUENCE [LARGE SCALE GENOMIC DNA]</scope>
    <source>
        <strain evidence="1 2">ATCC 51270</strain>
    </source>
</reference>
<gene>
    <name evidence="1" type="ORF">HMPREF0636_0891</name>
</gene>
<dbReference type="AlphaFoldDB" id="Z4WR17"/>
<dbReference type="PATRIC" id="fig|887901.3.peg.1062"/>
<name>Z4WR17_9PORP</name>
<dbReference type="OrthoDB" id="1491885at2"/>
<protein>
    <submittedName>
        <fullName evidence="1">PF14127 domain protein</fullName>
    </submittedName>
</protein>
<dbReference type="Pfam" id="PF14127">
    <property type="entry name" value="DUF4294"/>
    <property type="match status" value="1"/>
</dbReference>
<sequence>MDTIRHIFGVGRGSGDSYALELGGVCGQPAGCCVSATGHGISLYGDFAIPEDGRISDIDHVSPDSLSAPRLRTTLVFRLISVLLFLTCGGISLFAQEPQVAEPQVVADTLVEVELPDINVYARRNLRPLTPEERQQLWRLIRDVKKTYPYAKYVAATIIETYEYMETLPEKERERHLKQVEKDLKRDMTPKMKDLTLRQGKVLIKLIHRQCGMTGYELVQAFLGSFKAWTWQIFARITGANLKSPYDPLHNQEDAVIERIIQLTEHHLL</sequence>
<keyword evidence="2" id="KW-1185">Reference proteome</keyword>
<dbReference type="RefSeq" id="WP_081748408.1">
    <property type="nucleotide sequence ID" value="NZ_JDFF01000019.1"/>
</dbReference>
<organism evidence="1 2">
    <name type="scientific">Porphyromonas catoniae ATCC 51270</name>
    <dbReference type="NCBI Taxonomy" id="887901"/>
    <lineage>
        <taxon>Bacteria</taxon>
        <taxon>Pseudomonadati</taxon>
        <taxon>Bacteroidota</taxon>
        <taxon>Bacteroidia</taxon>
        <taxon>Bacteroidales</taxon>
        <taxon>Porphyromonadaceae</taxon>
        <taxon>Porphyromonas</taxon>
    </lineage>
</organism>
<dbReference type="EMBL" id="JDFF01000019">
    <property type="protein sequence ID" value="EWC92021.1"/>
    <property type="molecule type" value="Genomic_DNA"/>
</dbReference>
<evidence type="ECO:0000313" key="2">
    <source>
        <dbReference type="Proteomes" id="UP000023482"/>
    </source>
</evidence>
<comment type="caution">
    <text evidence="1">The sequence shown here is derived from an EMBL/GenBank/DDBJ whole genome shotgun (WGS) entry which is preliminary data.</text>
</comment>
<evidence type="ECO:0000313" key="1">
    <source>
        <dbReference type="EMBL" id="EWC92021.1"/>
    </source>
</evidence>